<dbReference type="GO" id="GO:0005886">
    <property type="term" value="C:plasma membrane"/>
    <property type="evidence" value="ECO:0007669"/>
    <property type="project" value="TreeGrafter"/>
</dbReference>
<dbReference type="Pfam" id="PF02518">
    <property type="entry name" value="HATPase_c"/>
    <property type="match status" value="1"/>
</dbReference>
<dbReference type="Proteomes" id="UP000675379">
    <property type="component" value="Unassembled WGS sequence"/>
</dbReference>
<dbReference type="SUPFAM" id="SSF47384">
    <property type="entry name" value="Homodimeric domain of signal transducing histidine kinase"/>
    <property type="match status" value="1"/>
</dbReference>
<dbReference type="GO" id="GO:0004721">
    <property type="term" value="F:phosphoprotein phosphatase activity"/>
    <property type="evidence" value="ECO:0007669"/>
    <property type="project" value="TreeGrafter"/>
</dbReference>
<feature type="transmembrane region" description="Helical" evidence="8">
    <location>
        <begin position="12"/>
        <end position="35"/>
    </location>
</feature>
<dbReference type="EC" id="2.7.13.3" evidence="3"/>
<feature type="transmembrane region" description="Helical" evidence="8">
    <location>
        <begin position="150"/>
        <end position="173"/>
    </location>
</feature>
<dbReference type="Gene3D" id="6.10.340.10">
    <property type="match status" value="1"/>
</dbReference>
<reference evidence="11" key="1">
    <citation type="submission" date="2021-04" db="EMBL/GenBank/DDBJ databases">
        <title>Proteiniclasticum sedimins sp. nov., an obligate anaerobic bacterium isolated from anaerobic sludge.</title>
        <authorList>
            <person name="Liu J."/>
        </authorList>
    </citation>
    <scope>NUCLEOTIDE SEQUENCE</scope>
    <source>
        <strain evidence="11">BAD-10</strain>
    </source>
</reference>
<dbReference type="RefSeq" id="WP_211800796.1">
    <property type="nucleotide sequence ID" value="NZ_JAGSCS010000007.1"/>
</dbReference>
<dbReference type="AlphaFoldDB" id="A0A941HQZ3"/>
<dbReference type="InterPro" id="IPR050351">
    <property type="entry name" value="BphY/WalK/GraS-like"/>
</dbReference>
<comment type="catalytic activity">
    <reaction evidence="1">
        <text>ATP + protein L-histidine = ADP + protein N-phospho-L-histidine.</text>
        <dbReference type="EC" id="2.7.13.3"/>
    </reaction>
</comment>
<feature type="domain" description="Histidine kinase" evidence="9">
    <location>
        <begin position="240"/>
        <end position="453"/>
    </location>
</feature>
<keyword evidence="12" id="KW-1185">Reference proteome</keyword>
<dbReference type="InterPro" id="IPR003594">
    <property type="entry name" value="HATPase_dom"/>
</dbReference>
<dbReference type="InterPro" id="IPR003660">
    <property type="entry name" value="HAMP_dom"/>
</dbReference>
<dbReference type="PANTHER" id="PTHR45453">
    <property type="entry name" value="PHOSPHATE REGULON SENSOR PROTEIN PHOR"/>
    <property type="match status" value="1"/>
</dbReference>
<comment type="subcellular location">
    <subcellularLocation>
        <location evidence="2">Membrane</location>
    </subcellularLocation>
</comment>
<dbReference type="InterPro" id="IPR005467">
    <property type="entry name" value="His_kinase_dom"/>
</dbReference>
<dbReference type="SUPFAM" id="SSF55874">
    <property type="entry name" value="ATPase domain of HSP90 chaperone/DNA topoisomerase II/histidine kinase"/>
    <property type="match status" value="1"/>
</dbReference>
<evidence type="ECO:0000256" key="1">
    <source>
        <dbReference type="ARBA" id="ARBA00000085"/>
    </source>
</evidence>
<evidence type="ECO:0000256" key="2">
    <source>
        <dbReference type="ARBA" id="ARBA00004370"/>
    </source>
</evidence>
<dbReference type="Gene3D" id="1.10.287.130">
    <property type="match status" value="1"/>
</dbReference>
<evidence type="ECO:0000313" key="11">
    <source>
        <dbReference type="EMBL" id="MBR0576043.1"/>
    </source>
</evidence>
<dbReference type="Pfam" id="PF00512">
    <property type="entry name" value="HisKA"/>
    <property type="match status" value="1"/>
</dbReference>
<gene>
    <name evidence="11" type="ORF">KCG48_06775</name>
</gene>
<keyword evidence="8" id="KW-0472">Membrane</keyword>
<keyword evidence="8" id="KW-0812">Transmembrane</keyword>
<dbReference type="InterPro" id="IPR036097">
    <property type="entry name" value="HisK_dim/P_sf"/>
</dbReference>
<dbReference type="FunFam" id="3.30.565.10:FF:000006">
    <property type="entry name" value="Sensor histidine kinase WalK"/>
    <property type="match status" value="1"/>
</dbReference>
<dbReference type="InterPro" id="IPR036890">
    <property type="entry name" value="HATPase_C_sf"/>
</dbReference>
<dbReference type="PROSITE" id="PS50109">
    <property type="entry name" value="HIS_KIN"/>
    <property type="match status" value="1"/>
</dbReference>
<dbReference type="GO" id="GO:0000155">
    <property type="term" value="F:phosphorelay sensor kinase activity"/>
    <property type="evidence" value="ECO:0007669"/>
    <property type="project" value="InterPro"/>
</dbReference>
<dbReference type="Gene3D" id="3.30.565.10">
    <property type="entry name" value="Histidine kinase-like ATPase, C-terminal domain"/>
    <property type="match status" value="1"/>
</dbReference>
<dbReference type="PRINTS" id="PR00344">
    <property type="entry name" value="BCTRLSENSOR"/>
</dbReference>
<dbReference type="InterPro" id="IPR003661">
    <property type="entry name" value="HisK_dim/P_dom"/>
</dbReference>
<evidence type="ECO:0000256" key="7">
    <source>
        <dbReference type="ARBA" id="ARBA00023012"/>
    </source>
</evidence>
<sequence>MIPITKHLGRYFSLISLISVLIITILSNVGMNIFFTRYLQNAQRSQDQTIVSYVEDLAEQEGFTPLTLMGIEHYAFTMSAEVILEDPSGKVILGTSDPQGVEKGKTSREDYMDSSKYLYRIYPMVIKGSSQGSLLIGRPQSIFAVKEDRMFLLTINGIYLLAAMISLSIGFLLRHKVSGNFLRPIFAIQENTRVIEQGAYDAVKPVSSRTIELNALSDSINTMALQLKEQEHLRRRLTADMAHELRTPLSTINSHLEAIIDGVWEATPERLAILQEEIARLTGLMKDLGDLNYLESGEIRLQVQEVDLTLLVGSVLENFHPIFHAQGKKLEAELQEGLMIKGDKDRLTQILVNLLSNGLKYTNSGGRVQVILKRSPQGILLEVRDDGIGISTQDLPFIFERLYRGDRSRSRESGGKGIGLTITRALVEAHDGRIWVTSEEGKGTSVFVELPEK</sequence>
<dbReference type="SMART" id="SM00387">
    <property type="entry name" value="HATPase_c"/>
    <property type="match status" value="1"/>
</dbReference>
<dbReference type="CDD" id="cd06225">
    <property type="entry name" value="HAMP"/>
    <property type="match status" value="1"/>
</dbReference>
<dbReference type="CDD" id="cd00075">
    <property type="entry name" value="HATPase"/>
    <property type="match status" value="1"/>
</dbReference>
<protein>
    <recommendedName>
        <fullName evidence="3">histidine kinase</fullName>
        <ecNumber evidence="3">2.7.13.3</ecNumber>
    </recommendedName>
</protein>
<proteinExistence type="predicted"/>
<comment type="caution">
    <text evidence="11">The sequence shown here is derived from an EMBL/GenBank/DDBJ whole genome shotgun (WGS) entry which is preliminary data.</text>
</comment>
<name>A0A941HQZ3_9CLOT</name>
<evidence type="ECO:0000256" key="4">
    <source>
        <dbReference type="ARBA" id="ARBA00022553"/>
    </source>
</evidence>
<keyword evidence="4" id="KW-0597">Phosphoprotein</keyword>
<dbReference type="GO" id="GO:0016036">
    <property type="term" value="P:cellular response to phosphate starvation"/>
    <property type="evidence" value="ECO:0007669"/>
    <property type="project" value="TreeGrafter"/>
</dbReference>
<evidence type="ECO:0000259" key="9">
    <source>
        <dbReference type="PROSITE" id="PS50109"/>
    </source>
</evidence>
<evidence type="ECO:0000313" key="12">
    <source>
        <dbReference type="Proteomes" id="UP000675379"/>
    </source>
</evidence>
<evidence type="ECO:0000256" key="6">
    <source>
        <dbReference type="ARBA" id="ARBA00022777"/>
    </source>
</evidence>
<evidence type="ECO:0000256" key="8">
    <source>
        <dbReference type="SAM" id="Phobius"/>
    </source>
</evidence>
<accession>A0A941HQZ3</accession>
<keyword evidence="6" id="KW-0418">Kinase</keyword>
<evidence type="ECO:0000256" key="5">
    <source>
        <dbReference type="ARBA" id="ARBA00022679"/>
    </source>
</evidence>
<dbReference type="SMART" id="SM00388">
    <property type="entry name" value="HisKA"/>
    <property type="match status" value="1"/>
</dbReference>
<evidence type="ECO:0000256" key="3">
    <source>
        <dbReference type="ARBA" id="ARBA00012438"/>
    </source>
</evidence>
<dbReference type="InterPro" id="IPR004358">
    <property type="entry name" value="Sig_transdc_His_kin-like_C"/>
</dbReference>
<keyword evidence="7" id="KW-0902">Two-component regulatory system</keyword>
<dbReference type="EMBL" id="JAGSCS010000007">
    <property type="protein sequence ID" value="MBR0576043.1"/>
    <property type="molecule type" value="Genomic_DNA"/>
</dbReference>
<dbReference type="PANTHER" id="PTHR45453:SF1">
    <property type="entry name" value="PHOSPHATE REGULON SENSOR PROTEIN PHOR"/>
    <property type="match status" value="1"/>
</dbReference>
<dbReference type="CDD" id="cd00082">
    <property type="entry name" value="HisKA"/>
    <property type="match status" value="1"/>
</dbReference>
<evidence type="ECO:0000259" key="10">
    <source>
        <dbReference type="PROSITE" id="PS50885"/>
    </source>
</evidence>
<keyword evidence="8" id="KW-1133">Transmembrane helix</keyword>
<organism evidence="11 12">
    <name type="scientific">Proteiniclasticum sediminis</name>
    <dbReference type="NCBI Taxonomy" id="2804028"/>
    <lineage>
        <taxon>Bacteria</taxon>
        <taxon>Bacillati</taxon>
        <taxon>Bacillota</taxon>
        <taxon>Clostridia</taxon>
        <taxon>Eubacteriales</taxon>
        <taxon>Clostridiaceae</taxon>
        <taxon>Proteiniclasticum</taxon>
    </lineage>
</organism>
<feature type="domain" description="HAMP" evidence="10">
    <location>
        <begin position="179"/>
        <end position="232"/>
    </location>
</feature>
<keyword evidence="5" id="KW-0808">Transferase</keyword>
<dbReference type="PROSITE" id="PS50885">
    <property type="entry name" value="HAMP"/>
    <property type="match status" value="1"/>
</dbReference>